<sequence>MKKYLLPILIALPLLLTALFYLWFRQGTVVYQALGLDSQQLHFFNSEVINGLPSFVHVYSLSLITWWVNGKKYGLFSTLLWVIINLVFELGQLLNHDQASHFPTLLADYFANGQFSGFDIAAIFAGALAAYLTISKIKEA</sequence>
<dbReference type="AlphaFoldDB" id="A0A317C119"/>
<accession>A0A317C119</accession>
<evidence type="ECO:0000256" key="1">
    <source>
        <dbReference type="SAM" id="Phobius"/>
    </source>
</evidence>
<gene>
    <name evidence="2" type="ORF">DKW60_21680</name>
</gene>
<dbReference type="OrthoDB" id="9844819at2"/>
<evidence type="ECO:0008006" key="4">
    <source>
        <dbReference type="Google" id="ProtNLM"/>
    </source>
</evidence>
<keyword evidence="3" id="KW-1185">Reference proteome</keyword>
<reference evidence="2 3" key="1">
    <citation type="submission" date="2018-05" db="EMBL/GenBank/DDBJ databases">
        <title>Leucothrix arctica sp. nov., isolated from Arctic seawater.</title>
        <authorList>
            <person name="Choi A."/>
            <person name="Baek K."/>
        </authorList>
    </citation>
    <scope>NUCLEOTIDE SEQUENCE [LARGE SCALE GENOMIC DNA]</scope>
    <source>
        <strain evidence="2 3">JCM 18388</strain>
    </source>
</reference>
<proteinExistence type="predicted"/>
<evidence type="ECO:0000313" key="3">
    <source>
        <dbReference type="Proteomes" id="UP000245539"/>
    </source>
</evidence>
<comment type="caution">
    <text evidence="2">The sequence shown here is derived from an EMBL/GenBank/DDBJ whole genome shotgun (WGS) entry which is preliminary data.</text>
</comment>
<keyword evidence="1" id="KW-0472">Membrane</keyword>
<keyword evidence="1" id="KW-1133">Transmembrane helix</keyword>
<evidence type="ECO:0000313" key="2">
    <source>
        <dbReference type="EMBL" id="PWQ92356.1"/>
    </source>
</evidence>
<dbReference type="EMBL" id="QGKM01000095">
    <property type="protein sequence ID" value="PWQ92356.1"/>
    <property type="molecule type" value="Genomic_DNA"/>
</dbReference>
<organism evidence="2 3">
    <name type="scientific">Leucothrix pacifica</name>
    <dbReference type="NCBI Taxonomy" id="1247513"/>
    <lineage>
        <taxon>Bacteria</taxon>
        <taxon>Pseudomonadati</taxon>
        <taxon>Pseudomonadota</taxon>
        <taxon>Gammaproteobacteria</taxon>
        <taxon>Thiotrichales</taxon>
        <taxon>Thiotrichaceae</taxon>
        <taxon>Leucothrix</taxon>
    </lineage>
</organism>
<feature type="transmembrane region" description="Helical" evidence="1">
    <location>
        <begin position="75"/>
        <end position="94"/>
    </location>
</feature>
<feature type="transmembrane region" description="Helical" evidence="1">
    <location>
        <begin position="114"/>
        <end position="134"/>
    </location>
</feature>
<dbReference type="Proteomes" id="UP000245539">
    <property type="component" value="Unassembled WGS sequence"/>
</dbReference>
<name>A0A317C119_9GAMM</name>
<feature type="transmembrane region" description="Helical" evidence="1">
    <location>
        <begin position="48"/>
        <end position="68"/>
    </location>
</feature>
<dbReference type="RefSeq" id="WP_109839749.1">
    <property type="nucleotide sequence ID" value="NZ_QGKM01000095.1"/>
</dbReference>
<keyword evidence="1" id="KW-0812">Transmembrane</keyword>
<protein>
    <recommendedName>
        <fullName evidence="4">VanZ-like domain-containing protein</fullName>
    </recommendedName>
</protein>